<evidence type="ECO:0000256" key="1">
    <source>
        <dbReference type="HAMAP-Rule" id="MF_00226"/>
    </source>
</evidence>
<proteinExistence type="inferred from homology"/>
<dbReference type="NCBIfam" id="TIGR00199">
    <property type="entry name" value="PncC_domain"/>
    <property type="match status" value="1"/>
</dbReference>
<dbReference type="Gene3D" id="3.30.70.2860">
    <property type="match status" value="1"/>
</dbReference>
<gene>
    <name evidence="1" type="primary">cinA</name>
    <name evidence="3" type="ORF">KS407_14760</name>
</gene>
<evidence type="ECO:0000259" key="2">
    <source>
        <dbReference type="SMART" id="SM00852"/>
    </source>
</evidence>
<evidence type="ECO:0000313" key="3">
    <source>
        <dbReference type="EMBL" id="MBU9722675.1"/>
    </source>
</evidence>
<dbReference type="InterPro" id="IPR001453">
    <property type="entry name" value="MoaB/Mog_dom"/>
</dbReference>
<dbReference type="RefSeq" id="WP_088077915.1">
    <property type="nucleotide sequence ID" value="NZ_JAHQCR010000057.1"/>
</dbReference>
<dbReference type="InterPro" id="IPR050101">
    <property type="entry name" value="CinA"/>
</dbReference>
<dbReference type="NCBIfam" id="TIGR00200">
    <property type="entry name" value="cinA_nterm"/>
    <property type="match status" value="1"/>
</dbReference>
<organism evidence="3 4">
    <name type="scientific">Evansella alkalicola</name>
    <dbReference type="NCBI Taxonomy" id="745819"/>
    <lineage>
        <taxon>Bacteria</taxon>
        <taxon>Bacillati</taxon>
        <taxon>Bacillota</taxon>
        <taxon>Bacilli</taxon>
        <taxon>Bacillales</taxon>
        <taxon>Bacillaceae</taxon>
        <taxon>Evansella</taxon>
    </lineage>
</organism>
<evidence type="ECO:0000313" key="4">
    <source>
        <dbReference type="Proteomes" id="UP000790580"/>
    </source>
</evidence>
<dbReference type="EMBL" id="JAHQCR010000057">
    <property type="protein sequence ID" value="MBU9722675.1"/>
    <property type="molecule type" value="Genomic_DNA"/>
</dbReference>
<dbReference type="CDD" id="cd00885">
    <property type="entry name" value="cinA"/>
    <property type="match status" value="1"/>
</dbReference>
<name>A0ABS6JVR3_9BACI</name>
<dbReference type="NCBIfam" id="NF001813">
    <property type="entry name" value="PRK00549.1"/>
    <property type="match status" value="1"/>
</dbReference>
<dbReference type="InterPro" id="IPR036653">
    <property type="entry name" value="CinA-like_C"/>
</dbReference>
<protein>
    <recommendedName>
        <fullName evidence="1">Putative competence-damage inducible protein</fullName>
    </recommendedName>
</protein>
<comment type="similarity">
    <text evidence="1">Belongs to the CinA family.</text>
</comment>
<dbReference type="PANTHER" id="PTHR13939:SF0">
    <property type="entry name" value="NMN AMIDOHYDROLASE-LIKE PROTEIN YFAY"/>
    <property type="match status" value="1"/>
</dbReference>
<dbReference type="SUPFAM" id="SSF142433">
    <property type="entry name" value="CinA-like"/>
    <property type="match status" value="1"/>
</dbReference>
<dbReference type="InterPro" id="IPR041424">
    <property type="entry name" value="CinA_KH"/>
</dbReference>
<dbReference type="InterPro" id="IPR008136">
    <property type="entry name" value="CinA_C"/>
</dbReference>
<dbReference type="PANTHER" id="PTHR13939">
    <property type="entry name" value="NICOTINAMIDE-NUCLEOTIDE AMIDOHYDROLASE PNCC"/>
    <property type="match status" value="1"/>
</dbReference>
<keyword evidence="4" id="KW-1185">Reference proteome</keyword>
<dbReference type="NCBIfam" id="TIGR00177">
    <property type="entry name" value="molyb_syn"/>
    <property type="match status" value="1"/>
</dbReference>
<dbReference type="Gene3D" id="3.90.950.20">
    <property type="entry name" value="CinA-like"/>
    <property type="match status" value="1"/>
</dbReference>
<dbReference type="Pfam" id="PF18146">
    <property type="entry name" value="CinA_KH"/>
    <property type="match status" value="1"/>
</dbReference>
<dbReference type="HAMAP" id="MF_00226_B">
    <property type="entry name" value="CinA_B"/>
    <property type="match status" value="1"/>
</dbReference>
<dbReference type="Proteomes" id="UP000790580">
    <property type="component" value="Unassembled WGS sequence"/>
</dbReference>
<dbReference type="InterPro" id="IPR036425">
    <property type="entry name" value="MoaB/Mog-like_dom_sf"/>
</dbReference>
<comment type="caution">
    <text evidence="3">The sequence shown here is derived from an EMBL/GenBank/DDBJ whole genome shotgun (WGS) entry which is preliminary data.</text>
</comment>
<dbReference type="Pfam" id="PF00994">
    <property type="entry name" value="MoCF_biosynth"/>
    <property type="match status" value="1"/>
</dbReference>
<sequence length="413" mass="45973">MNAEIIAVGSELLLGQIVNSNAQYLSEQMTILGINVYHHTVVGDNPKRLGEVLHVAKKRSNVIIMTGGLGPTKDDLTKETTAAFTGKKLVYDQDTMDRIEGFFQARNRVMTENNRKQALILENSHVFPNDHGLACGMGLKDDDRLFIMLPGPPKELNPMFEKYVIPYLRKQMQHAISIQSRVLRFFDIGESQLVEIIDDLLESQSNPTIAPLASDGEVTLRLTIRGLDETENENELNKLQDEIVSRLDKYFYGTGEVTLVEKLVDELKAKNTTISSAESLTGGLFASELTKQPGVSSIFPGSIICYSNEVKKSQLQVSEEALIHGTVSHECAKEMARNVRQIMGSDIGISFTGVAGPDQLEGKEPGLLYIGISTEDETKSYELKLAGSRQNIRDRSVKYGAYLLLQMKRWMNK</sequence>
<accession>A0ABS6JVR3</accession>
<reference evidence="3 4" key="1">
    <citation type="submission" date="2021-06" db="EMBL/GenBank/DDBJ databases">
        <title>Bacillus sp. RD4P76, an endophyte from a halophyte.</title>
        <authorList>
            <person name="Sun J.-Q."/>
        </authorList>
    </citation>
    <scope>NUCLEOTIDE SEQUENCE [LARGE SCALE GENOMIC DNA]</scope>
    <source>
        <strain evidence="3 4">JCM 17098</strain>
    </source>
</reference>
<feature type="domain" description="MoaB/Mog" evidence="2">
    <location>
        <begin position="4"/>
        <end position="170"/>
    </location>
</feature>
<dbReference type="Gene3D" id="3.40.980.10">
    <property type="entry name" value="MoaB/Mog-like domain"/>
    <property type="match status" value="1"/>
</dbReference>
<dbReference type="SMART" id="SM00852">
    <property type="entry name" value="MoCF_biosynth"/>
    <property type="match status" value="1"/>
</dbReference>
<dbReference type="SUPFAM" id="SSF53218">
    <property type="entry name" value="Molybdenum cofactor biosynthesis proteins"/>
    <property type="match status" value="1"/>
</dbReference>
<dbReference type="PIRSF" id="PIRSF006728">
    <property type="entry name" value="CinA"/>
    <property type="match status" value="1"/>
</dbReference>
<dbReference type="InterPro" id="IPR008135">
    <property type="entry name" value="Competence-induced_CinA"/>
</dbReference>
<dbReference type="Pfam" id="PF02464">
    <property type="entry name" value="CinA"/>
    <property type="match status" value="1"/>
</dbReference>